<proteinExistence type="inferred from homology"/>
<dbReference type="Gene3D" id="1.10.418.10">
    <property type="entry name" value="Calponin-like domain"/>
    <property type="match status" value="3"/>
</dbReference>
<evidence type="ECO:0000256" key="3">
    <source>
        <dbReference type="PROSITE-ProRule" id="PRU00087"/>
    </source>
</evidence>
<dbReference type="STRING" id="307972.A0A2G8KKV5"/>
<dbReference type="Pfam" id="PF00307">
    <property type="entry name" value="CH"/>
    <property type="match status" value="2"/>
</dbReference>
<dbReference type="CDD" id="cd21229">
    <property type="entry name" value="CH_jitterbug-like_rpt2"/>
    <property type="match status" value="1"/>
</dbReference>
<dbReference type="EMBL" id="MRZV01000511">
    <property type="protein sequence ID" value="PIK48633.1"/>
    <property type="molecule type" value="Genomic_DNA"/>
</dbReference>
<feature type="repeat" description="Filamin" evidence="3">
    <location>
        <begin position="718"/>
        <end position="804"/>
    </location>
</feature>
<evidence type="ECO:0000313" key="6">
    <source>
        <dbReference type="Proteomes" id="UP000230750"/>
    </source>
</evidence>
<dbReference type="PROSITE" id="PS50021">
    <property type="entry name" value="CH"/>
    <property type="match status" value="1"/>
</dbReference>
<dbReference type="InterPro" id="IPR014756">
    <property type="entry name" value="Ig_E-set"/>
</dbReference>
<keyword evidence="6" id="KW-1185">Reference proteome</keyword>
<sequence length="950" mass="104937">MMPQLVVVQSIENAKLECVPNFHTFHFIFVHAGNEDIVNGNVKLILGMVWQLILRYQLSGGAAQDNDKPRRAILPKKLILQWVNGMLPEGQTCKNFSRDWNDGIILSGLINYCDPSLLEDWDKLSPSNQLANCERAMTIAKEKLEIPMILSPEDLCSPEIDELSCITYISYFVQHEGPGWYATLNWVRSKVPERNVQNFQSDFNDGLVICGLAHAMGENCPGWQELDPEDKVANCQKGLNAGKELGIKPAMSAADLSQPNVNELDVMAYAASFHKAKGAKREIEKPVKIEWGRCAAFSEDDINGAERSEQVFQNTKGLVSHQGLVNVPITVRVKLVNDRAITTDLSAEVDSPGEAVPITLKKVSNSVVEASIMPQHEGIHTISVRCRSELIDKCPLRIMVMPDQSSFPENVKVGKITTAVVGEELQFQVDVSEAGKGELTVTISNGMHDLPVRLEQDGSMFTIFTIADAVGDYIVNILWDRNPVTDEPAKFRVFDPNRVTVKGDGLTKGREDQPTTFVVDPRQAGKSELKVSVEGPNSMAKVTMLSNGDGTYTVTYVPTEVGIFNIRVFYGERLIYGAPFQAKITDPRKVRFAGFPTARNDYGTMDLLLKETYRVEVDTGDAGPGDLRAEMETANAILPVQVDRITDSNYVLTFSAPKEGIPSVSITGTTEDLDFKLEPYGTTENMYKVTYMAEKAGTHIVYVAWSEKQIPNSPFKVNVQASPHAEKVRASSFKGLISGKTGKFIIDTRDAAEGNLEAKCMGPTRPADVHIGRSEDGFYSLLITPKEPGNHRLVILYGNEHINGQFLFSICATLKSIHPEGIGPPDASQVIARGPGLNHGIITDYNGRFICETKGAGAGQLKVRVHGPKGAFKVQMTRSSKKDRTIDVRYNPTEVGEYKIHVKWSDSDVPGSPFTIVIVENENELREVMRKLPINPRYTSVSQDGWSEDL</sequence>
<name>A0A2G8KKV5_STIJA</name>
<accession>A0A2G8KKV5</accession>
<dbReference type="PANTHER" id="PTHR38537:SF16">
    <property type="entry name" value="CALPONIN-HOMOLOGY (CH) DOMAIN-CONTAINING PROTEIN"/>
    <property type="match status" value="1"/>
</dbReference>
<dbReference type="InterPro" id="IPR001298">
    <property type="entry name" value="Filamin/ABP280_rpt"/>
</dbReference>
<organism evidence="5 6">
    <name type="scientific">Stichopus japonicus</name>
    <name type="common">Sea cucumber</name>
    <dbReference type="NCBI Taxonomy" id="307972"/>
    <lineage>
        <taxon>Eukaryota</taxon>
        <taxon>Metazoa</taxon>
        <taxon>Echinodermata</taxon>
        <taxon>Eleutherozoa</taxon>
        <taxon>Echinozoa</taxon>
        <taxon>Holothuroidea</taxon>
        <taxon>Aspidochirotacea</taxon>
        <taxon>Aspidochirotida</taxon>
        <taxon>Stichopodidae</taxon>
        <taxon>Apostichopus</taxon>
    </lineage>
</organism>
<dbReference type="Proteomes" id="UP000230750">
    <property type="component" value="Unassembled WGS sequence"/>
</dbReference>
<feature type="repeat" description="Filamin" evidence="3">
    <location>
        <begin position="416"/>
        <end position="493"/>
    </location>
</feature>
<dbReference type="InterPro" id="IPR036872">
    <property type="entry name" value="CH_dom_sf"/>
</dbReference>
<evidence type="ECO:0000256" key="1">
    <source>
        <dbReference type="ARBA" id="ARBA00009238"/>
    </source>
</evidence>
<dbReference type="CDD" id="cd21185">
    <property type="entry name" value="CH_jitterbug-like_rpt3"/>
    <property type="match status" value="1"/>
</dbReference>
<evidence type="ECO:0000256" key="2">
    <source>
        <dbReference type="ARBA" id="ARBA00022737"/>
    </source>
</evidence>
<dbReference type="SMART" id="SM00557">
    <property type="entry name" value="IG_FLMN"/>
    <property type="match status" value="6"/>
</dbReference>
<reference evidence="5 6" key="1">
    <citation type="journal article" date="2017" name="PLoS Biol.">
        <title>The sea cucumber genome provides insights into morphological evolution and visceral regeneration.</title>
        <authorList>
            <person name="Zhang X."/>
            <person name="Sun L."/>
            <person name="Yuan J."/>
            <person name="Sun Y."/>
            <person name="Gao Y."/>
            <person name="Zhang L."/>
            <person name="Li S."/>
            <person name="Dai H."/>
            <person name="Hamel J.F."/>
            <person name="Liu C."/>
            <person name="Yu Y."/>
            <person name="Liu S."/>
            <person name="Lin W."/>
            <person name="Guo K."/>
            <person name="Jin S."/>
            <person name="Xu P."/>
            <person name="Storey K.B."/>
            <person name="Huan P."/>
            <person name="Zhang T."/>
            <person name="Zhou Y."/>
            <person name="Zhang J."/>
            <person name="Lin C."/>
            <person name="Li X."/>
            <person name="Xing L."/>
            <person name="Huo D."/>
            <person name="Sun M."/>
            <person name="Wang L."/>
            <person name="Mercier A."/>
            <person name="Li F."/>
            <person name="Yang H."/>
            <person name="Xiang J."/>
        </authorList>
    </citation>
    <scope>NUCLEOTIDE SEQUENCE [LARGE SCALE GENOMIC DNA]</scope>
    <source>
        <strain evidence="5">Shaxun</strain>
        <tissue evidence="5">Muscle</tissue>
    </source>
</reference>
<comment type="similarity">
    <text evidence="1">Belongs to the filamin family.</text>
</comment>
<dbReference type="SUPFAM" id="SSF81296">
    <property type="entry name" value="E set domains"/>
    <property type="match status" value="6"/>
</dbReference>
<feature type="repeat" description="Filamin" evidence="3">
    <location>
        <begin position="303"/>
        <end position="400"/>
    </location>
</feature>
<keyword evidence="2" id="KW-0677">Repeat</keyword>
<dbReference type="SMART" id="SM00033">
    <property type="entry name" value="CH"/>
    <property type="match status" value="2"/>
</dbReference>
<feature type="repeat" description="Filamin" evidence="3">
    <location>
        <begin position="582"/>
        <end position="719"/>
    </location>
</feature>
<evidence type="ECO:0000313" key="5">
    <source>
        <dbReference type="EMBL" id="PIK48633.1"/>
    </source>
</evidence>
<dbReference type="PANTHER" id="PTHR38537">
    <property type="entry name" value="JITTERBUG, ISOFORM N"/>
    <property type="match status" value="1"/>
</dbReference>
<dbReference type="Pfam" id="PF00630">
    <property type="entry name" value="Filamin"/>
    <property type="match status" value="4"/>
</dbReference>
<feature type="repeat" description="Filamin" evidence="3">
    <location>
        <begin position="822"/>
        <end position="918"/>
    </location>
</feature>
<dbReference type="InterPro" id="IPR044801">
    <property type="entry name" value="Filamin"/>
</dbReference>
<dbReference type="SUPFAM" id="SSF47576">
    <property type="entry name" value="Calponin-homology domain, CH-domain"/>
    <property type="match status" value="2"/>
</dbReference>
<feature type="domain" description="Calponin-homology (CH)" evidence="4">
    <location>
        <begin position="73"/>
        <end position="177"/>
    </location>
</feature>
<dbReference type="InterPro" id="IPR017868">
    <property type="entry name" value="Filamin/ABP280_repeat-like"/>
</dbReference>
<dbReference type="OrthoDB" id="18740at2759"/>
<dbReference type="GO" id="GO:0051015">
    <property type="term" value="F:actin filament binding"/>
    <property type="evidence" value="ECO:0007669"/>
    <property type="project" value="InterPro"/>
</dbReference>
<feature type="repeat" description="Filamin" evidence="3">
    <location>
        <begin position="491"/>
        <end position="584"/>
    </location>
</feature>
<protein>
    <submittedName>
        <fullName evidence="5">Putative filamin-B</fullName>
    </submittedName>
</protein>
<dbReference type="FunFam" id="2.60.40.10:FF:001145">
    <property type="entry name" value="Jitterbug, isoform I"/>
    <property type="match status" value="1"/>
</dbReference>
<dbReference type="InterPro" id="IPR001715">
    <property type="entry name" value="CH_dom"/>
</dbReference>
<dbReference type="PROSITE" id="PS50194">
    <property type="entry name" value="FILAMIN_REPEAT"/>
    <property type="match status" value="6"/>
</dbReference>
<evidence type="ECO:0000259" key="4">
    <source>
        <dbReference type="PROSITE" id="PS50021"/>
    </source>
</evidence>
<dbReference type="Gene3D" id="2.60.40.10">
    <property type="entry name" value="Immunoglobulins"/>
    <property type="match status" value="6"/>
</dbReference>
<gene>
    <name evidence="5" type="ORF">BSL78_14510</name>
</gene>
<dbReference type="GO" id="GO:0030036">
    <property type="term" value="P:actin cytoskeleton organization"/>
    <property type="evidence" value="ECO:0007669"/>
    <property type="project" value="InterPro"/>
</dbReference>
<dbReference type="InterPro" id="IPR013783">
    <property type="entry name" value="Ig-like_fold"/>
</dbReference>
<dbReference type="AlphaFoldDB" id="A0A2G8KKV5"/>
<comment type="caution">
    <text evidence="5">The sequence shown here is derived from an EMBL/GenBank/DDBJ whole genome shotgun (WGS) entry which is preliminary data.</text>
</comment>